<protein>
    <recommendedName>
        <fullName evidence="5">Secreted protein</fullName>
    </recommendedName>
</protein>
<feature type="region of interest" description="Disordered" evidence="1">
    <location>
        <begin position="22"/>
        <end position="50"/>
    </location>
</feature>
<evidence type="ECO:0000313" key="3">
    <source>
        <dbReference type="EMBL" id="PKI46866.1"/>
    </source>
</evidence>
<organism evidence="3 4">
    <name type="scientific">Punica granatum</name>
    <name type="common">Pomegranate</name>
    <dbReference type="NCBI Taxonomy" id="22663"/>
    <lineage>
        <taxon>Eukaryota</taxon>
        <taxon>Viridiplantae</taxon>
        <taxon>Streptophyta</taxon>
        <taxon>Embryophyta</taxon>
        <taxon>Tracheophyta</taxon>
        <taxon>Spermatophyta</taxon>
        <taxon>Magnoliopsida</taxon>
        <taxon>eudicotyledons</taxon>
        <taxon>Gunneridae</taxon>
        <taxon>Pentapetalae</taxon>
        <taxon>rosids</taxon>
        <taxon>malvids</taxon>
        <taxon>Myrtales</taxon>
        <taxon>Lythraceae</taxon>
        <taxon>Punica</taxon>
    </lineage>
</organism>
<keyword evidence="2" id="KW-0732">Signal</keyword>
<feature type="compositionally biased region" description="Pro residues" evidence="1">
    <location>
        <begin position="26"/>
        <end position="35"/>
    </location>
</feature>
<dbReference type="AlphaFoldDB" id="A0A2I0ITX1"/>
<gene>
    <name evidence="3" type="ORF">CRG98_032677</name>
</gene>
<evidence type="ECO:0000256" key="1">
    <source>
        <dbReference type="SAM" id="MobiDB-lite"/>
    </source>
</evidence>
<comment type="caution">
    <text evidence="3">The sequence shown here is derived from an EMBL/GenBank/DDBJ whole genome shotgun (WGS) entry which is preliminary data.</text>
</comment>
<proteinExistence type="predicted"/>
<evidence type="ECO:0000256" key="2">
    <source>
        <dbReference type="SAM" id="SignalP"/>
    </source>
</evidence>
<sequence>MASLVLLLSELLQPHSSSLAFLSSQPFPPPPPPSSSPLSASCSSSSNSWSSGARMARCVEGNDAEEAETAVVEDILEPRISVDLIWP</sequence>
<dbReference type="EMBL" id="PGOL01002564">
    <property type="protein sequence ID" value="PKI46866.1"/>
    <property type="molecule type" value="Genomic_DNA"/>
</dbReference>
<keyword evidence="4" id="KW-1185">Reference proteome</keyword>
<feature type="compositionally biased region" description="Low complexity" evidence="1">
    <location>
        <begin position="36"/>
        <end position="50"/>
    </location>
</feature>
<reference evidence="3 4" key="1">
    <citation type="submission" date="2017-11" db="EMBL/GenBank/DDBJ databases">
        <title>De-novo sequencing of pomegranate (Punica granatum L.) genome.</title>
        <authorList>
            <person name="Akparov Z."/>
            <person name="Amiraslanov A."/>
            <person name="Hajiyeva S."/>
            <person name="Abbasov M."/>
            <person name="Kaur K."/>
            <person name="Hamwieh A."/>
            <person name="Solovyev V."/>
            <person name="Salamov A."/>
            <person name="Braich B."/>
            <person name="Kosarev P."/>
            <person name="Mahmoud A."/>
            <person name="Hajiyev E."/>
            <person name="Babayeva S."/>
            <person name="Izzatullayeva V."/>
            <person name="Mammadov A."/>
            <person name="Mammadov A."/>
            <person name="Sharifova S."/>
            <person name="Ojaghi J."/>
            <person name="Eynullazada K."/>
            <person name="Bayramov B."/>
            <person name="Abdulazimova A."/>
            <person name="Shahmuradov I."/>
        </authorList>
    </citation>
    <scope>NUCLEOTIDE SEQUENCE [LARGE SCALE GENOMIC DNA]</scope>
    <source>
        <strain evidence="4">cv. AG2017</strain>
        <tissue evidence="3">Leaf</tissue>
    </source>
</reference>
<feature type="chain" id="PRO_5014186273" description="Secreted protein" evidence="2">
    <location>
        <begin position="19"/>
        <end position="87"/>
    </location>
</feature>
<feature type="signal peptide" evidence="2">
    <location>
        <begin position="1"/>
        <end position="18"/>
    </location>
</feature>
<evidence type="ECO:0008006" key="5">
    <source>
        <dbReference type="Google" id="ProtNLM"/>
    </source>
</evidence>
<evidence type="ECO:0000313" key="4">
    <source>
        <dbReference type="Proteomes" id="UP000233551"/>
    </source>
</evidence>
<accession>A0A2I0ITX1</accession>
<dbReference type="Proteomes" id="UP000233551">
    <property type="component" value="Unassembled WGS sequence"/>
</dbReference>
<name>A0A2I0ITX1_PUNGR</name>